<comment type="caution">
    <text evidence="3">The sequence shown here is derived from an EMBL/GenBank/DDBJ whole genome shotgun (WGS) entry which is preliminary data.</text>
</comment>
<dbReference type="RefSeq" id="WP_085009103.1">
    <property type="nucleotide sequence ID" value="NZ_NAAD01000002.1"/>
</dbReference>
<dbReference type="PANTHER" id="PTHR30105:SF2">
    <property type="entry name" value="DIVERGENT POLYSACCHARIDE DEACETYLASE SUPERFAMILY"/>
    <property type="match status" value="1"/>
</dbReference>
<feature type="transmembrane region" description="Helical" evidence="2">
    <location>
        <begin position="26"/>
        <end position="48"/>
    </location>
</feature>
<gene>
    <name evidence="3" type="ORF">B5V00_02250</name>
</gene>
<keyword evidence="2" id="KW-0812">Transmembrane</keyword>
<dbReference type="CDD" id="cd10936">
    <property type="entry name" value="CE4_DAC2"/>
    <property type="match status" value="1"/>
</dbReference>
<dbReference type="AlphaFoldDB" id="A0A1X0YCE6"/>
<name>A0A1X0YCE6_9BACT</name>
<accession>A0A1X0YCE6</accession>
<reference evidence="3 4" key="1">
    <citation type="submission" date="2017-03" db="EMBL/GenBank/DDBJ databases">
        <title>Genome sequence of Geothermobacter sp. EPR-M, Deep-Sea Iron Reducer.</title>
        <authorList>
            <person name="Tully B."/>
            <person name="Savalia P."/>
            <person name="Abuyen K."/>
            <person name="Baughan C."/>
            <person name="Romero E."/>
            <person name="Ronkowski C."/>
            <person name="Torres B."/>
            <person name="Tremblay J."/>
            <person name="Trujillo A."/>
            <person name="Tyler M."/>
            <person name="Perez-Rodriguez I."/>
            <person name="Amend J."/>
        </authorList>
    </citation>
    <scope>NUCLEOTIDE SEQUENCE [LARGE SCALE GENOMIC DNA]</scope>
    <source>
        <strain evidence="3 4">EPR-M</strain>
    </source>
</reference>
<evidence type="ECO:0000256" key="1">
    <source>
        <dbReference type="SAM" id="MobiDB-lite"/>
    </source>
</evidence>
<dbReference type="EMBL" id="NAAD01000002">
    <property type="protein sequence ID" value="ORJ62900.1"/>
    <property type="molecule type" value="Genomic_DNA"/>
</dbReference>
<protein>
    <recommendedName>
        <fullName evidence="5">Divergent polysaccharide deacetylase</fullName>
    </recommendedName>
</protein>
<evidence type="ECO:0000313" key="3">
    <source>
        <dbReference type="EMBL" id="ORJ62900.1"/>
    </source>
</evidence>
<dbReference type="Pfam" id="PF04748">
    <property type="entry name" value="Polysacc_deac_2"/>
    <property type="match status" value="1"/>
</dbReference>
<keyword evidence="2" id="KW-0472">Membrane</keyword>
<dbReference type="PANTHER" id="PTHR30105">
    <property type="entry name" value="UNCHARACTERIZED YIBQ-RELATED"/>
    <property type="match status" value="1"/>
</dbReference>
<feature type="region of interest" description="Disordered" evidence="1">
    <location>
        <begin position="1"/>
        <end position="22"/>
    </location>
</feature>
<dbReference type="InterPro" id="IPR006837">
    <property type="entry name" value="Divergent_DAC"/>
</dbReference>
<evidence type="ECO:0000313" key="4">
    <source>
        <dbReference type="Proteomes" id="UP000193136"/>
    </source>
</evidence>
<dbReference type="STRING" id="1969733.B5V00_02250"/>
<proteinExistence type="predicted"/>
<dbReference type="Gene3D" id="3.20.20.370">
    <property type="entry name" value="Glycoside hydrolase/deacetylase"/>
    <property type="match status" value="1"/>
</dbReference>
<feature type="compositionally biased region" description="Basic residues" evidence="1">
    <location>
        <begin position="1"/>
        <end position="19"/>
    </location>
</feature>
<keyword evidence="2" id="KW-1133">Transmembrane helix</keyword>
<evidence type="ECO:0000256" key="2">
    <source>
        <dbReference type="SAM" id="Phobius"/>
    </source>
</evidence>
<dbReference type="SUPFAM" id="SSF88713">
    <property type="entry name" value="Glycoside hydrolase/deacetylase"/>
    <property type="match status" value="1"/>
</dbReference>
<evidence type="ECO:0008006" key="5">
    <source>
        <dbReference type="Google" id="ProtNLM"/>
    </source>
</evidence>
<sequence length="385" mass="42605">MASRRTQKKKQPAKARRSRAGGQGNGLRVALAVLFLGGFLLGSLLFLARMREHYQVPVKSPDTRLLLEDVRVELESAMLRSGASLQHLVARQRGEVTELTLSASFPSREVLDELRRRLGRLAGTIELQVDTSGRALAVLLDGRVRYRLFFLQTEAPPVPAGARVVIIMDDLGRDLQRVRQLLDIDLPVTLSILPNTRHAAEVATLAHRHKREVMIHIPMEPLAYPATSPGDNALLVKLSNGEIRKRFYSYLEKIPYAVGGNNHMGSRFTANAGKMRPVLEVMRGEGLFFIDSRTTGLSVAAAEARDIGVPVASRDMFLDNDRDVDRISLQIRKLALLAARRGSAIGICHPYPQTLEALRREQGFLRDRGVRVVPASALVQRPGTG</sequence>
<dbReference type="Proteomes" id="UP000193136">
    <property type="component" value="Unassembled WGS sequence"/>
</dbReference>
<dbReference type="OrthoDB" id="9784811at2"/>
<organism evidence="3 4">
    <name type="scientific">Geothermobacter hydrogeniphilus</name>
    <dbReference type="NCBI Taxonomy" id="1969733"/>
    <lineage>
        <taxon>Bacteria</taxon>
        <taxon>Pseudomonadati</taxon>
        <taxon>Thermodesulfobacteriota</taxon>
        <taxon>Desulfuromonadia</taxon>
        <taxon>Desulfuromonadales</taxon>
        <taxon>Geothermobacteraceae</taxon>
        <taxon>Geothermobacter</taxon>
    </lineage>
</organism>
<dbReference type="GO" id="GO:0005975">
    <property type="term" value="P:carbohydrate metabolic process"/>
    <property type="evidence" value="ECO:0007669"/>
    <property type="project" value="InterPro"/>
</dbReference>
<keyword evidence="4" id="KW-1185">Reference proteome</keyword>
<dbReference type="InterPro" id="IPR011330">
    <property type="entry name" value="Glyco_hydro/deAcase_b/a-brl"/>
</dbReference>